<proteinExistence type="predicted"/>
<evidence type="ECO:0000256" key="1">
    <source>
        <dbReference type="ARBA" id="ARBA00022670"/>
    </source>
</evidence>
<keyword evidence="8" id="KW-1185">Reference proteome</keyword>
<dbReference type="GO" id="GO:0004252">
    <property type="term" value="F:serine-type endopeptidase activity"/>
    <property type="evidence" value="ECO:0007669"/>
    <property type="project" value="InterPro"/>
</dbReference>
<keyword evidence="5" id="KW-0804">Transcription</keyword>
<evidence type="ECO:0000256" key="3">
    <source>
        <dbReference type="ARBA" id="ARBA00023015"/>
    </source>
</evidence>
<dbReference type="GO" id="GO:0006508">
    <property type="term" value="P:proteolysis"/>
    <property type="evidence" value="ECO:0007669"/>
    <property type="project" value="UniProtKB-KW"/>
</dbReference>
<dbReference type="PROSITE" id="PS50943">
    <property type="entry name" value="HTH_CROC1"/>
    <property type="match status" value="1"/>
</dbReference>
<dbReference type="Gene3D" id="2.10.109.10">
    <property type="entry name" value="Umud Fragment, subunit A"/>
    <property type="match status" value="1"/>
</dbReference>
<feature type="domain" description="HTH cro/C1-type" evidence="6">
    <location>
        <begin position="22"/>
        <end position="44"/>
    </location>
</feature>
<dbReference type="InterPro" id="IPR015927">
    <property type="entry name" value="Peptidase_S24_S26A/B/C"/>
</dbReference>
<evidence type="ECO:0000313" key="8">
    <source>
        <dbReference type="Proteomes" id="UP000184485"/>
    </source>
</evidence>
<evidence type="ECO:0000313" key="7">
    <source>
        <dbReference type="EMBL" id="SHG78867.1"/>
    </source>
</evidence>
<evidence type="ECO:0000256" key="2">
    <source>
        <dbReference type="ARBA" id="ARBA00022801"/>
    </source>
</evidence>
<organism evidence="7 8">
    <name type="scientific">Kaistia soli DSM 19436</name>
    <dbReference type="NCBI Taxonomy" id="1122133"/>
    <lineage>
        <taxon>Bacteria</taxon>
        <taxon>Pseudomonadati</taxon>
        <taxon>Pseudomonadota</taxon>
        <taxon>Alphaproteobacteria</taxon>
        <taxon>Hyphomicrobiales</taxon>
        <taxon>Kaistiaceae</taxon>
        <taxon>Kaistia</taxon>
    </lineage>
</organism>
<dbReference type="CDD" id="cd06529">
    <property type="entry name" value="S24_LexA-like"/>
    <property type="match status" value="1"/>
</dbReference>
<gene>
    <name evidence="7" type="ORF">SAMN02745157_4834</name>
</gene>
<dbReference type="Pfam" id="PF00717">
    <property type="entry name" value="Peptidase_S24"/>
    <property type="match status" value="1"/>
</dbReference>
<dbReference type="InterPro" id="IPR001387">
    <property type="entry name" value="Cro/C1-type_HTH"/>
</dbReference>
<dbReference type="Proteomes" id="UP000184485">
    <property type="component" value="Unassembled WGS sequence"/>
</dbReference>
<dbReference type="PROSITE" id="PS00501">
    <property type="entry name" value="SPASE_I_1"/>
    <property type="match status" value="1"/>
</dbReference>
<reference evidence="7 8" key="1">
    <citation type="submission" date="2016-11" db="EMBL/GenBank/DDBJ databases">
        <authorList>
            <person name="Jaros S."/>
            <person name="Januszkiewicz K."/>
            <person name="Wedrychowicz H."/>
        </authorList>
    </citation>
    <scope>NUCLEOTIDE SEQUENCE [LARGE SCALE GENOMIC DNA]</scope>
    <source>
        <strain evidence="7 8">DSM 19436</strain>
    </source>
</reference>
<keyword evidence="3" id="KW-0805">Transcription regulation</keyword>
<dbReference type="GO" id="GO:0016020">
    <property type="term" value="C:membrane"/>
    <property type="evidence" value="ECO:0007669"/>
    <property type="project" value="InterPro"/>
</dbReference>
<evidence type="ECO:0000256" key="4">
    <source>
        <dbReference type="ARBA" id="ARBA00023125"/>
    </source>
</evidence>
<evidence type="ECO:0000259" key="6">
    <source>
        <dbReference type="PROSITE" id="PS50943"/>
    </source>
</evidence>
<dbReference type="InterPro" id="IPR036286">
    <property type="entry name" value="LexA/Signal_pep-like_sf"/>
</dbReference>
<protein>
    <submittedName>
        <fullName evidence="7">Peptidase S24-like</fullName>
    </submittedName>
</protein>
<dbReference type="PANTHER" id="PTHR40661">
    <property type="match status" value="1"/>
</dbReference>
<dbReference type="STRING" id="1122133.SAMN02745157_4834"/>
<sequence length="239" mass="25896">MKSASLNADLGETFVRDILERERDPSVGKLTKLAETLGLSIGELLDGVGMSPDHEQEIPELVRVSNDEIFDDDPDFVVDDNHHAAHRALKRKLRPGEVIERDARGGMGTGGHASVITADGVTVDAVSATWTFPVAFLHAELRAREADVDIIPVDGDSMIPTLLPGDRVMIQRSATRPSPDGLFAIDDGIGVSVKRLQIVRGSDPLMVRIISDNPQHSTDTILAESLKVLGRVICKVTRL</sequence>
<keyword evidence="2" id="KW-0378">Hydrolase</keyword>
<dbReference type="AlphaFoldDB" id="A0A1M5MNV0"/>
<name>A0A1M5MNV0_9HYPH</name>
<dbReference type="PANTHER" id="PTHR40661:SF3">
    <property type="entry name" value="FELS-1 PROPHAGE TRANSCRIPTIONAL REGULATOR"/>
    <property type="match status" value="1"/>
</dbReference>
<dbReference type="GO" id="GO:0003677">
    <property type="term" value="F:DNA binding"/>
    <property type="evidence" value="ECO:0007669"/>
    <property type="project" value="UniProtKB-KW"/>
</dbReference>
<keyword evidence="4" id="KW-0238">DNA-binding</keyword>
<dbReference type="EMBL" id="FQUP01000007">
    <property type="protein sequence ID" value="SHG78867.1"/>
    <property type="molecule type" value="Genomic_DNA"/>
</dbReference>
<dbReference type="InterPro" id="IPR039418">
    <property type="entry name" value="LexA-like"/>
</dbReference>
<keyword evidence="1" id="KW-0645">Protease</keyword>
<dbReference type="SUPFAM" id="SSF51306">
    <property type="entry name" value="LexA/Signal peptidase"/>
    <property type="match status" value="1"/>
</dbReference>
<accession>A0A1M5MNV0</accession>
<evidence type="ECO:0000256" key="5">
    <source>
        <dbReference type="ARBA" id="ARBA00023163"/>
    </source>
</evidence>
<dbReference type="InterPro" id="IPR019756">
    <property type="entry name" value="Pept_S26A_signal_pept_1_Ser-AS"/>
</dbReference>